<comment type="caution">
    <text evidence="3">The sequence shown here is derived from an EMBL/GenBank/DDBJ whole genome shotgun (WGS) entry which is preliminary data.</text>
</comment>
<evidence type="ECO:0000313" key="4">
    <source>
        <dbReference type="Proteomes" id="UP000240912"/>
    </source>
</evidence>
<dbReference type="AlphaFoldDB" id="A0A2T3HLY4"/>
<dbReference type="OrthoDB" id="9806233at2"/>
<evidence type="ECO:0000259" key="2">
    <source>
        <dbReference type="Pfam" id="PF06439"/>
    </source>
</evidence>
<dbReference type="GO" id="GO:0016787">
    <property type="term" value="F:hydrolase activity"/>
    <property type="evidence" value="ECO:0007669"/>
    <property type="project" value="InterPro"/>
</dbReference>
<evidence type="ECO:0000256" key="1">
    <source>
        <dbReference type="SAM" id="SignalP"/>
    </source>
</evidence>
<dbReference type="Gene3D" id="2.60.120.560">
    <property type="entry name" value="Exo-inulinase, domain 1"/>
    <property type="match status" value="2"/>
</dbReference>
<dbReference type="InterPro" id="IPR010496">
    <property type="entry name" value="AL/BT2_dom"/>
</dbReference>
<protein>
    <submittedName>
        <fullName evidence="3">DUF1080 domain-containing protein</fullName>
    </submittedName>
</protein>
<proteinExistence type="predicted"/>
<organism evidence="3 4">
    <name type="scientific">Pedobacter yulinensis</name>
    <dbReference type="NCBI Taxonomy" id="2126353"/>
    <lineage>
        <taxon>Bacteria</taxon>
        <taxon>Pseudomonadati</taxon>
        <taxon>Bacteroidota</taxon>
        <taxon>Sphingobacteriia</taxon>
        <taxon>Sphingobacteriales</taxon>
        <taxon>Sphingobacteriaceae</taxon>
        <taxon>Pedobacter</taxon>
    </lineage>
</organism>
<dbReference type="RefSeq" id="WP_107215707.1">
    <property type="nucleotide sequence ID" value="NZ_KZ686269.1"/>
</dbReference>
<sequence length="453" mass="50987">MKMKFLLPCLFVAVSFHAAVHAQGNRGWENLFNGKDLSGWKQLNGKAKYEVKNGEIVGTTVSGEPNSFLATQKNYGDFVLELELFVDPAMNSGIQFRSESRSDYQNGRVHGYQAEVDPSERAWSGGIYDEARRGWLYPMELNPLGKNAFKNNQWNKYKIECIGNQIRIWLNGVPTACLVDDKTREGFIALQVHSIGKNDQPGKQIRWRNIRIQTGNIKAAPADRIFVVNTIPNYLSPLEKSQGFGLLWDGKTTRGWRGAYKKTFPEKGWAIADGELSVVKADGGESTNGGDIVTEKQYAAFELKFDFRLTKGANSGVKYFVTESEGNKGSAIGLEYQVLDDEVHPDAKLGREGNRTLASLYDLMKSKRPTNVLRPIGEWNQGVLKVFPDKRVEHWLNGQKVIEYTRGSKAFLDLVALSKYKNWPNFGMAPKGHILLQDHGDRVSFRSIKIKEL</sequence>
<feature type="signal peptide" evidence="1">
    <location>
        <begin position="1"/>
        <end position="18"/>
    </location>
</feature>
<feature type="chain" id="PRO_5015607221" evidence="1">
    <location>
        <begin position="19"/>
        <end position="453"/>
    </location>
</feature>
<evidence type="ECO:0000313" key="3">
    <source>
        <dbReference type="EMBL" id="PST83447.1"/>
    </source>
</evidence>
<reference evidence="3 4" key="1">
    <citation type="submission" date="2018-03" db="EMBL/GenBank/DDBJ databases">
        <authorList>
            <person name="Keele B.F."/>
        </authorList>
    </citation>
    <scope>NUCLEOTIDE SEQUENCE [LARGE SCALE GENOMIC DNA]</scope>
    <source>
        <strain evidence="3 4">YL28-9</strain>
    </source>
</reference>
<feature type="domain" description="3-keto-alpha-glucoside-1,2-lyase/3-keto-2-hydroxy-glucal hydratase" evidence="2">
    <location>
        <begin position="27"/>
        <end position="213"/>
    </location>
</feature>
<dbReference type="Proteomes" id="UP000240912">
    <property type="component" value="Unassembled WGS sequence"/>
</dbReference>
<keyword evidence="4" id="KW-1185">Reference proteome</keyword>
<feature type="domain" description="3-keto-alpha-glucoside-1,2-lyase/3-keto-2-hydroxy-glucal hydratase" evidence="2">
    <location>
        <begin position="244"/>
        <end position="451"/>
    </location>
</feature>
<dbReference type="Pfam" id="PF06439">
    <property type="entry name" value="3keto-disac_hyd"/>
    <property type="match status" value="2"/>
</dbReference>
<dbReference type="EMBL" id="PYLS01000005">
    <property type="protein sequence ID" value="PST83447.1"/>
    <property type="molecule type" value="Genomic_DNA"/>
</dbReference>
<keyword evidence="1" id="KW-0732">Signal</keyword>
<name>A0A2T3HLY4_9SPHI</name>
<accession>A0A2T3HLY4</accession>
<gene>
    <name evidence="3" type="ORF">C7T94_12855</name>
</gene>